<keyword evidence="1" id="KW-0732">Signal</keyword>
<dbReference type="Proteomes" id="UP001432014">
    <property type="component" value="Chromosome"/>
</dbReference>
<evidence type="ECO:0000313" key="3">
    <source>
        <dbReference type="Proteomes" id="UP001432014"/>
    </source>
</evidence>
<proteinExistence type="predicted"/>
<reference evidence="2 3" key="1">
    <citation type="submission" date="2022-10" db="EMBL/GenBank/DDBJ databases">
        <title>The complete genomes of actinobacterial strains from the NBC collection.</title>
        <authorList>
            <person name="Joergensen T.S."/>
            <person name="Alvarez Arevalo M."/>
            <person name="Sterndorff E.B."/>
            <person name="Faurdal D."/>
            <person name="Vuksanovic O."/>
            <person name="Mourched A.-S."/>
            <person name="Charusanti P."/>
            <person name="Shaw S."/>
            <person name="Blin K."/>
            <person name="Weber T."/>
        </authorList>
    </citation>
    <scope>NUCLEOTIDE SEQUENCE [LARGE SCALE GENOMIC DNA]</scope>
    <source>
        <strain evidence="2 3">NBC_01247</strain>
    </source>
</reference>
<organism evidence="2 3">
    <name type="scientific">Kitasatospora herbaricolor</name>
    <dbReference type="NCBI Taxonomy" id="68217"/>
    <lineage>
        <taxon>Bacteria</taxon>
        <taxon>Bacillati</taxon>
        <taxon>Actinomycetota</taxon>
        <taxon>Actinomycetes</taxon>
        <taxon>Kitasatosporales</taxon>
        <taxon>Streptomycetaceae</taxon>
        <taxon>Kitasatospora</taxon>
    </lineage>
</organism>
<sequence>MFRPQLRLPVSASAFASLLALVLVAAVAAVMLAAPARAEGSTGPKNPQEAAICKSLLGWVLPGGSGASSVNALCAVQGSGS</sequence>
<evidence type="ECO:0000256" key="1">
    <source>
        <dbReference type="SAM" id="SignalP"/>
    </source>
</evidence>
<dbReference type="EMBL" id="CP108482">
    <property type="protein sequence ID" value="WUS58620.1"/>
    <property type="molecule type" value="Genomic_DNA"/>
</dbReference>
<evidence type="ECO:0000313" key="2">
    <source>
        <dbReference type="EMBL" id="WUS58620.1"/>
    </source>
</evidence>
<feature type="signal peptide" evidence="1">
    <location>
        <begin position="1"/>
        <end position="38"/>
    </location>
</feature>
<evidence type="ECO:0008006" key="4">
    <source>
        <dbReference type="Google" id="ProtNLM"/>
    </source>
</evidence>
<name>A0ABZ1WD47_9ACTN</name>
<feature type="chain" id="PRO_5046252581" description="Secreted protein" evidence="1">
    <location>
        <begin position="39"/>
        <end position="81"/>
    </location>
</feature>
<dbReference type="RefSeq" id="WP_329495176.1">
    <property type="nucleotide sequence ID" value="NZ_CP108460.1"/>
</dbReference>
<gene>
    <name evidence="2" type="ORF">OG469_25765</name>
</gene>
<accession>A0ABZ1WD47</accession>
<keyword evidence="3" id="KW-1185">Reference proteome</keyword>
<protein>
    <recommendedName>
        <fullName evidence="4">Secreted protein</fullName>
    </recommendedName>
</protein>